<feature type="region of interest" description="Disordered" evidence="1">
    <location>
        <begin position="296"/>
        <end position="493"/>
    </location>
</feature>
<evidence type="ECO:0000256" key="1">
    <source>
        <dbReference type="SAM" id="MobiDB-lite"/>
    </source>
</evidence>
<keyword evidence="4" id="KW-1185">Reference proteome</keyword>
<accession>A0A286UC96</accession>
<feature type="compositionally biased region" description="Low complexity" evidence="1">
    <location>
        <begin position="17"/>
        <end position="113"/>
    </location>
</feature>
<dbReference type="InParanoid" id="A0A286UC96"/>
<feature type="region of interest" description="Disordered" evidence="1">
    <location>
        <begin position="1"/>
        <end position="113"/>
    </location>
</feature>
<comment type="caution">
    <text evidence="3">The sequence shown here is derived from an EMBL/GenBank/DDBJ whole genome shotgun (WGS) entry which is preliminary data.</text>
</comment>
<dbReference type="Gene3D" id="1.20.5.510">
    <property type="entry name" value="Single helix bin"/>
    <property type="match status" value="1"/>
</dbReference>
<dbReference type="EMBL" id="NBII01000007">
    <property type="protein sequence ID" value="PAV17221.1"/>
    <property type="molecule type" value="Genomic_DNA"/>
</dbReference>
<keyword evidence="2" id="KW-1133">Transmembrane helix</keyword>
<evidence type="ECO:0000313" key="3">
    <source>
        <dbReference type="EMBL" id="PAV17221.1"/>
    </source>
</evidence>
<reference evidence="3 4" key="1">
    <citation type="journal article" date="2017" name="Mol. Ecol.">
        <title>Comparative and population genomic landscape of Phellinus noxius: A hypervariable fungus causing root rot in trees.</title>
        <authorList>
            <person name="Chung C.L."/>
            <person name="Lee T.J."/>
            <person name="Akiba M."/>
            <person name="Lee H.H."/>
            <person name="Kuo T.H."/>
            <person name="Liu D."/>
            <person name="Ke H.M."/>
            <person name="Yokoi T."/>
            <person name="Roa M.B."/>
            <person name="Lu M.J."/>
            <person name="Chang Y.Y."/>
            <person name="Ann P.J."/>
            <person name="Tsai J.N."/>
            <person name="Chen C.Y."/>
            <person name="Tzean S.S."/>
            <person name="Ota Y."/>
            <person name="Hattori T."/>
            <person name="Sahashi N."/>
            <person name="Liou R.F."/>
            <person name="Kikuchi T."/>
            <person name="Tsai I.J."/>
        </authorList>
    </citation>
    <scope>NUCLEOTIDE SEQUENCE [LARGE SCALE GENOMIC DNA]</scope>
    <source>
        <strain evidence="3 4">FFPRI411160</strain>
    </source>
</reference>
<keyword evidence="2" id="KW-0472">Membrane</keyword>
<gene>
    <name evidence="3" type="ORF">PNOK_0728500</name>
</gene>
<evidence type="ECO:0000313" key="4">
    <source>
        <dbReference type="Proteomes" id="UP000217199"/>
    </source>
</evidence>
<proteinExistence type="predicted"/>
<dbReference type="AlphaFoldDB" id="A0A286UC96"/>
<dbReference type="OrthoDB" id="3263231at2759"/>
<keyword evidence="2" id="KW-0812">Transmembrane</keyword>
<sequence>MLYEHHINFKRQNPTNSSTTAVPTSDTSSTTTTTTQPPPSSSSTSTTTTTTQPETTTTSSSDTSTTNGSTSPPDTTQQTTTTPTNTDTGGGTSVTTTDTNTATNPTETSSSSVVVSTIIQTTVITTNGQASTITTQSLSSSTVVSSTTNSSSDNNNHTGAIVGGVIGGVVALSALVLLAWFLRRRRRQDEFDGNFDPDRVTRHDSSALKHGGRADADLLAAAAETHSPEVTPYTYGLNNAAPSLGSGNQGMQMPMAQHNGMGASYLGPGIVGAGVGAAAGYGANYDRKGGGSLSPVSYYDPNAPPMPSGPSETGSGSGSGSGHAGFNQSQYSGPTPYGMSPYAPVGVTGVGRPGPPSSTAPSVYSQSLSGHQPSVSGTGGYVPNAKEREAFASRYAQQMGQGQGTPYDPNNNGSAAYVSPYSAAGGSGYGEGSAPLTLRNPSTVDDGAESPSVVVHQDGGRVRDEEGDMALNEIPPTYDSIRSDEDENVPRAR</sequence>
<evidence type="ECO:0000256" key="2">
    <source>
        <dbReference type="SAM" id="Phobius"/>
    </source>
</evidence>
<feature type="transmembrane region" description="Helical" evidence="2">
    <location>
        <begin position="160"/>
        <end position="182"/>
    </location>
</feature>
<feature type="compositionally biased region" description="Low complexity" evidence="1">
    <location>
        <begin position="413"/>
        <end position="424"/>
    </location>
</feature>
<feature type="compositionally biased region" description="Polar residues" evidence="1">
    <location>
        <begin position="359"/>
        <end position="376"/>
    </location>
</feature>
<name>A0A286UC96_9AGAM</name>
<dbReference type="Proteomes" id="UP000217199">
    <property type="component" value="Unassembled WGS sequence"/>
</dbReference>
<protein>
    <submittedName>
        <fullName evidence="3">Uncharacterized protein</fullName>
    </submittedName>
</protein>
<organism evidence="3 4">
    <name type="scientific">Pyrrhoderma noxium</name>
    <dbReference type="NCBI Taxonomy" id="2282107"/>
    <lineage>
        <taxon>Eukaryota</taxon>
        <taxon>Fungi</taxon>
        <taxon>Dikarya</taxon>
        <taxon>Basidiomycota</taxon>
        <taxon>Agaricomycotina</taxon>
        <taxon>Agaricomycetes</taxon>
        <taxon>Hymenochaetales</taxon>
        <taxon>Hymenochaetaceae</taxon>
        <taxon>Pyrrhoderma</taxon>
    </lineage>
</organism>